<dbReference type="AlphaFoldDB" id="A0A433BG26"/>
<keyword evidence="2" id="KW-1185">Reference proteome</keyword>
<reference evidence="1 2" key="1">
    <citation type="journal article" date="2018" name="New Phytol.">
        <title>Phylogenomics of Endogonaceae and evolution of mycorrhizas within Mucoromycota.</title>
        <authorList>
            <person name="Chang Y."/>
            <person name="Desiro A."/>
            <person name="Na H."/>
            <person name="Sandor L."/>
            <person name="Lipzen A."/>
            <person name="Clum A."/>
            <person name="Barry K."/>
            <person name="Grigoriev I.V."/>
            <person name="Martin F.M."/>
            <person name="Stajich J.E."/>
            <person name="Smith M.E."/>
            <person name="Bonito G."/>
            <person name="Spatafora J.W."/>
        </authorList>
    </citation>
    <scope>NUCLEOTIDE SEQUENCE [LARGE SCALE GENOMIC DNA]</scope>
    <source>
        <strain evidence="1 2">GMNB39</strain>
    </source>
</reference>
<protein>
    <submittedName>
        <fullName evidence="1">Uncharacterized protein</fullName>
    </submittedName>
</protein>
<evidence type="ECO:0000313" key="2">
    <source>
        <dbReference type="Proteomes" id="UP000268093"/>
    </source>
</evidence>
<dbReference type="Proteomes" id="UP000268093">
    <property type="component" value="Unassembled WGS sequence"/>
</dbReference>
<organism evidence="1 2">
    <name type="scientific">Jimgerdemannia flammicorona</name>
    <dbReference type="NCBI Taxonomy" id="994334"/>
    <lineage>
        <taxon>Eukaryota</taxon>
        <taxon>Fungi</taxon>
        <taxon>Fungi incertae sedis</taxon>
        <taxon>Mucoromycota</taxon>
        <taxon>Mucoromycotina</taxon>
        <taxon>Endogonomycetes</taxon>
        <taxon>Endogonales</taxon>
        <taxon>Endogonaceae</taxon>
        <taxon>Jimgerdemannia</taxon>
    </lineage>
</organism>
<proteinExistence type="predicted"/>
<gene>
    <name evidence="1" type="ORF">BC936DRAFT_138852</name>
</gene>
<accession>A0A433BG26</accession>
<dbReference type="EMBL" id="RBNI01013832">
    <property type="protein sequence ID" value="RUP25306.1"/>
    <property type="molecule type" value="Genomic_DNA"/>
</dbReference>
<sequence>MESSPSTQPHVFLATAPSTHSPYDVFSNLGMPDRWCCIFEDTEFMALVVCRPSPDEIREDVVHKRGLLVLLVDPLQRHK</sequence>
<evidence type="ECO:0000313" key="1">
    <source>
        <dbReference type="EMBL" id="RUP25306.1"/>
    </source>
</evidence>
<comment type="caution">
    <text evidence="1">The sequence shown here is derived from an EMBL/GenBank/DDBJ whole genome shotgun (WGS) entry which is preliminary data.</text>
</comment>
<name>A0A433BG26_9FUNG</name>